<comment type="similarity">
    <text evidence="1">Belongs to the ner transcriptional regulatory family.</text>
</comment>
<evidence type="ECO:0000256" key="3">
    <source>
        <dbReference type="ARBA" id="ARBA00023125"/>
    </source>
</evidence>
<dbReference type="eggNOG" id="COG3423">
    <property type="taxonomic scope" value="Bacteria"/>
</dbReference>
<keyword evidence="2" id="KW-0805">Transcription regulation</keyword>
<dbReference type="GO" id="GO:0003677">
    <property type="term" value="F:DNA binding"/>
    <property type="evidence" value="ECO:0007669"/>
    <property type="project" value="UniProtKB-KW"/>
</dbReference>
<dbReference type="KEGG" id="dal:Dalk_3581"/>
<sequence>MGEPTLKIDGQAPRDWNPWDIKAALGKAGYTLADIGRQEGLAPRTANNVFRKPYPRIERAIAEVLGTVPQAIWPTRYDDSGNPLRGLHAV</sequence>
<reference evidence="6 7" key="1">
    <citation type="journal article" date="2012" name="Environ. Microbiol.">
        <title>The genome sequence of Desulfatibacillum alkenivorans AK-01: a blueprint for anaerobic alkane oxidation.</title>
        <authorList>
            <person name="Callaghan A.V."/>
            <person name="Morris B.E."/>
            <person name="Pereira I.A."/>
            <person name="McInerney M.J."/>
            <person name="Austin R.N."/>
            <person name="Groves J.T."/>
            <person name="Kukor J.J."/>
            <person name="Suflita J.M."/>
            <person name="Young L.Y."/>
            <person name="Zylstra G.J."/>
            <person name="Wawrik B."/>
        </authorList>
    </citation>
    <scope>NUCLEOTIDE SEQUENCE [LARGE SCALE GENOMIC DNA]</scope>
    <source>
        <strain evidence="6 7">AK-01</strain>
    </source>
</reference>
<dbReference type="Gene3D" id="1.10.260.40">
    <property type="entry name" value="lambda repressor-like DNA-binding domains"/>
    <property type="match status" value="1"/>
</dbReference>
<evidence type="ECO:0000259" key="5">
    <source>
        <dbReference type="Pfam" id="PF13693"/>
    </source>
</evidence>
<dbReference type="Pfam" id="PF13693">
    <property type="entry name" value="HTH_35"/>
    <property type="match status" value="1"/>
</dbReference>
<evidence type="ECO:0000313" key="6">
    <source>
        <dbReference type="EMBL" id="ACL05269.1"/>
    </source>
</evidence>
<feature type="domain" description="Ner winged helix-turn-helix DNA-binding" evidence="5">
    <location>
        <begin position="15"/>
        <end position="84"/>
    </location>
</feature>
<dbReference type="Proteomes" id="UP000000739">
    <property type="component" value="Chromosome"/>
</dbReference>
<dbReference type="HOGENOM" id="CLU_162005_3_1_7"/>
<gene>
    <name evidence="6" type="ordered locus">Dalk_3581</name>
</gene>
<evidence type="ECO:0000256" key="2">
    <source>
        <dbReference type="ARBA" id="ARBA00023015"/>
    </source>
</evidence>
<keyword evidence="4" id="KW-0804">Transcription</keyword>
<dbReference type="EMBL" id="CP001322">
    <property type="protein sequence ID" value="ACL05269.1"/>
    <property type="molecule type" value="Genomic_DNA"/>
</dbReference>
<evidence type="ECO:0000313" key="7">
    <source>
        <dbReference type="Proteomes" id="UP000000739"/>
    </source>
</evidence>
<dbReference type="InterPro" id="IPR038722">
    <property type="entry name" value="Ner_HTH_dom"/>
</dbReference>
<proteinExistence type="inferred from homology"/>
<evidence type="ECO:0000256" key="4">
    <source>
        <dbReference type="ARBA" id="ARBA00023163"/>
    </source>
</evidence>
<dbReference type="InterPro" id="IPR010982">
    <property type="entry name" value="Lambda_DNA-bd_dom_sf"/>
</dbReference>
<protein>
    <submittedName>
        <fullName evidence="6">Transcriptional regulator, Nlp</fullName>
    </submittedName>
</protein>
<dbReference type="SUPFAM" id="SSF47413">
    <property type="entry name" value="lambda repressor-like DNA-binding domains"/>
    <property type="match status" value="1"/>
</dbReference>
<dbReference type="RefSeq" id="WP_015948326.1">
    <property type="nucleotide sequence ID" value="NC_011768.1"/>
</dbReference>
<keyword evidence="3" id="KW-0238">DNA-binding</keyword>
<keyword evidence="7" id="KW-1185">Reference proteome</keyword>
<accession>B8FGN9</accession>
<name>B8FGN9_DESAL</name>
<evidence type="ECO:0000256" key="1">
    <source>
        <dbReference type="ARBA" id="ARBA00006157"/>
    </source>
</evidence>
<organism evidence="6 7">
    <name type="scientific">Desulfatibacillum aliphaticivorans</name>
    <dbReference type="NCBI Taxonomy" id="218208"/>
    <lineage>
        <taxon>Bacteria</taxon>
        <taxon>Pseudomonadati</taxon>
        <taxon>Thermodesulfobacteriota</taxon>
        <taxon>Desulfobacteria</taxon>
        <taxon>Desulfobacterales</taxon>
        <taxon>Desulfatibacillaceae</taxon>
        <taxon>Desulfatibacillum</taxon>
    </lineage>
</organism>
<dbReference type="AlphaFoldDB" id="B8FGN9"/>